<evidence type="ECO:0000313" key="1">
    <source>
        <dbReference type="EMBL" id="GIQ82041.1"/>
    </source>
</evidence>
<protein>
    <submittedName>
        <fullName evidence="1">Uncharacterized protein</fullName>
    </submittedName>
</protein>
<comment type="caution">
    <text evidence="1">The sequence shown here is derived from an EMBL/GenBank/DDBJ whole genome shotgun (WGS) entry which is preliminary data.</text>
</comment>
<dbReference type="EMBL" id="BDIP01000571">
    <property type="protein sequence ID" value="GIQ82041.1"/>
    <property type="molecule type" value="Genomic_DNA"/>
</dbReference>
<dbReference type="InterPro" id="IPR015915">
    <property type="entry name" value="Kelch-typ_b-propeller"/>
</dbReference>
<accession>A0A9K3CSW5</accession>
<evidence type="ECO:0000313" key="2">
    <source>
        <dbReference type="Proteomes" id="UP000265618"/>
    </source>
</evidence>
<sequence length="350" mass="38626">MPVWDCYTPCMCSLASREGHLGTHIPLSLWGVRFDTPEALVAAVEAESDRLWCLSGVVVISPTEVMCVGDKIDAAMCMVTLPESVSVDGRPSLGRPCTVEQIHAPSDSFDIDEWSFQVVGSEVYAIPDSFEAEGDICVYVPETKDWRTLSGFMHENGEICAATMFAIDQCVYVPVDDDTIGMSKLWRYTPETALWEALPFCPLVHDREDIGYFRVIVSSATTMYGTYNGTEMYSYTPGSSQEWQSLGACPDDLGDHLCTPVGPYLVYHRYDMDIPTVYDTISGEWVDTMRGIRALFGERGGAEYSMVVGAASRAFLINQAEIVCDDSAVYVSVLMVDTSIVQNRGGFCHD</sequence>
<dbReference type="AlphaFoldDB" id="A0A9K3CSW5"/>
<dbReference type="SUPFAM" id="SSF50965">
    <property type="entry name" value="Galactose oxidase, central domain"/>
    <property type="match status" value="1"/>
</dbReference>
<proteinExistence type="predicted"/>
<reference evidence="1 2" key="1">
    <citation type="journal article" date="2018" name="PLoS ONE">
        <title>The draft genome of Kipferlia bialata reveals reductive genome evolution in fornicate parasites.</title>
        <authorList>
            <person name="Tanifuji G."/>
            <person name="Takabayashi S."/>
            <person name="Kume K."/>
            <person name="Takagi M."/>
            <person name="Nakayama T."/>
            <person name="Kamikawa R."/>
            <person name="Inagaki Y."/>
            <person name="Hashimoto T."/>
        </authorList>
    </citation>
    <scope>NUCLEOTIDE SEQUENCE [LARGE SCALE GENOMIC DNA]</scope>
    <source>
        <strain evidence="1">NY0173</strain>
    </source>
</reference>
<dbReference type="Gene3D" id="2.120.10.80">
    <property type="entry name" value="Kelch-type beta propeller"/>
    <property type="match status" value="1"/>
</dbReference>
<dbReference type="Proteomes" id="UP000265618">
    <property type="component" value="Unassembled WGS sequence"/>
</dbReference>
<name>A0A9K3CSW5_9EUKA</name>
<gene>
    <name evidence="1" type="ORF">KIPB_003114</name>
</gene>
<keyword evidence="2" id="KW-1185">Reference proteome</keyword>
<organism evidence="1 2">
    <name type="scientific">Kipferlia bialata</name>
    <dbReference type="NCBI Taxonomy" id="797122"/>
    <lineage>
        <taxon>Eukaryota</taxon>
        <taxon>Metamonada</taxon>
        <taxon>Carpediemonas-like organisms</taxon>
        <taxon>Kipferlia</taxon>
    </lineage>
</organism>
<dbReference type="InterPro" id="IPR011043">
    <property type="entry name" value="Gal_Oxase/kelch_b-propeller"/>
</dbReference>